<dbReference type="InterPro" id="IPR037069">
    <property type="entry name" value="AcylCoA_DH/ox_N_sf"/>
</dbReference>
<sequence length="395" mass="41117">MTATGGLPALLIPDPAPVRAFLEDGHAAFATKIGAFAAQDVAPRPAPDDDAMARKEARALLTLLGGGWLEPIRSLDWRACCIAREALAAASPLADAVFALQALGGVPLLLSRGAPVATRWAGEIVAGRAMAAFAMTEAEAGSDVAAIATRARRDGDEYILDGAKTYISNAGIADVYTVFATTDPGAGSRGISCFVVPADTPGLRFVRPQILSAPHPLGEIAFQECRVPAANRLGEEGRGFALGLKTLDRLRATVGAAACGMAARALAEAVAHAGARRQSGKALAEFQLVQEKLARMATNLAAARLLVYRAAWEADRGAARVTLEAAMAKAFATEAAQRIVDDAVQILGGAGVMASHPVDRLYRAVRALRIYEGTTEIQHLVIAQQLLQGAGGKAR</sequence>
<dbReference type="FunFam" id="1.20.140.10:FF:000001">
    <property type="entry name" value="Acyl-CoA dehydrogenase"/>
    <property type="match status" value="1"/>
</dbReference>
<dbReference type="InterPro" id="IPR046373">
    <property type="entry name" value="Acyl-CoA_Oxase/DH_mid-dom_sf"/>
</dbReference>
<dbReference type="PROSITE" id="PS00072">
    <property type="entry name" value="ACYL_COA_DH_1"/>
    <property type="match status" value="1"/>
</dbReference>
<dbReference type="Gene3D" id="1.20.140.10">
    <property type="entry name" value="Butyryl-CoA Dehydrogenase, subunit A, domain 3"/>
    <property type="match status" value="1"/>
</dbReference>
<dbReference type="SUPFAM" id="SSF47203">
    <property type="entry name" value="Acyl-CoA dehydrogenase C-terminal domain-like"/>
    <property type="match status" value="1"/>
</dbReference>
<dbReference type="Gene3D" id="2.40.110.10">
    <property type="entry name" value="Butyryl-CoA Dehydrogenase, subunit A, domain 2"/>
    <property type="match status" value="1"/>
</dbReference>
<dbReference type="FunFam" id="2.40.110.10:FF:000002">
    <property type="entry name" value="Acyl-CoA dehydrogenase fadE12"/>
    <property type="match status" value="1"/>
</dbReference>
<comment type="cofactor">
    <cofactor evidence="1 6">
        <name>FAD</name>
        <dbReference type="ChEBI" id="CHEBI:57692"/>
    </cofactor>
</comment>
<feature type="domain" description="Acyl-CoA oxidase/dehydrogenase middle" evidence="8">
    <location>
        <begin position="132"/>
        <end position="223"/>
    </location>
</feature>
<dbReference type="SUPFAM" id="SSF56645">
    <property type="entry name" value="Acyl-CoA dehydrogenase NM domain-like"/>
    <property type="match status" value="1"/>
</dbReference>
<evidence type="ECO:0000313" key="9">
    <source>
        <dbReference type="EMBL" id="TMQ51773.1"/>
    </source>
</evidence>
<dbReference type="Pfam" id="PF02770">
    <property type="entry name" value="Acyl-CoA_dh_M"/>
    <property type="match status" value="1"/>
</dbReference>
<evidence type="ECO:0000256" key="1">
    <source>
        <dbReference type="ARBA" id="ARBA00001974"/>
    </source>
</evidence>
<evidence type="ECO:0000313" key="10">
    <source>
        <dbReference type="Proteomes" id="UP000317716"/>
    </source>
</evidence>
<evidence type="ECO:0000256" key="4">
    <source>
        <dbReference type="ARBA" id="ARBA00022827"/>
    </source>
</evidence>
<evidence type="ECO:0000256" key="3">
    <source>
        <dbReference type="ARBA" id="ARBA00022630"/>
    </source>
</evidence>
<evidence type="ECO:0000256" key="2">
    <source>
        <dbReference type="ARBA" id="ARBA00009347"/>
    </source>
</evidence>
<name>A0A538SK79_UNCEI</name>
<dbReference type="AlphaFoldDB" id="A0A538SK79"/>
<dbReference type="Proteomes" id="UP000317716">
    <property type="component" value="Unassembled WGS sequence"/>
</dbReference>
<keyword evidence="5 6" id="KW-0560">Oxidoreductase</keyword>
<dbReference type="InterPro" id="IPR036250">
    <property type="entry name" value="AcylCo_DH-like_C"/>
</dbReference>
<evidence type="ECO:0000259" key="8">
    <source>
        <dbReference type="Pfam" id="PF02770"/>
    </source>
</evidence>
<gene>
    <name evidence="9" type="ORF">E6K72_09955</name>
</gene>
<dbReference type="GO" id="GO:0050660">
    <property type="term" value="F:flavin adenine dinucleotide binding"/>
    <property type="evidence" value="ECO:0007669"/>
    <property type="project" value="InterPro"/>
</dbReference>
<evidence type="ECO:0000259" key="7">
    <source>
        <dbReference type="Pfam" id="PF00441"/>
    </source>
</evidence>
<dbReference type="InterPro" id="IPR009100">
    <property type="entry name" value="AcylCoA_DH/oxidase_NM_dom_sf"/>
</dbReference>
<dbReference type="InterPro" id="IPR006089">
    <property type="entry name" value="Acyl-CoA_DH_CS"/>
</dbReference>
<dbReference type="PANTHER" id="PTHR43884">
    <property type="entry name" value="ACYL-COA DEHYDROGENASE"/>
    <property type="match status" value="1"/>
</dbReference>
<dbReference type="EMBL" id="VBOS01000353">
    <property type="protein sequence ID" value="TMQ51773.1"/>
    <property type="molecule type" value="Genomic_DNA"/>
</dbReference>
<keyword evidence="3 6" id="KW-0285">Flavoprotein</keyword>
<keyword evidence="4 6" id="KW-0274">FAD</keyword>
<evidence type="ECO:0000256" key="5">
    <source>
        <dbReference type="ARBA" id="ARBA00023002"/>
    </source>
</evidence>
<dbReference type="Gene3D" id="1.10.540.10">
    <property type="entry name" value="Acyl-CoA dehydrogenase/oxidase, N-terminal domain"/>
    <property type="match status" value="1"/>
</dbReference>
<accession>A0A538SK79</accession>
<organism evidence="9 10">
    <name type="scientific">Eiseniibacteriota bacterium</name>
    <dbReference type="NCBI Taxonomy" id="2212470"/>
    <lineage>
        <taxon>Bacteria</taxon>
        <taxon>Candidatus Eiseniibacteriota</taxon>
    </lineage>
</organism>
<dbReference type="InterPro" id="IPR009075">
    <property type="entry name" value="AcylCo_DH/oxidase_C"/>
</dbReference>
<dbReference type="PANTHER" id="PTHR43884:SF22">
    <property type="entry name" value="BLR3437 PROTEIN"/>
    <property type="match status" value="1"/>
</dbReference>
<protein>
    <submittedName>
        <fullName evidence="9">Acyl-CoA dehydrogenase</fullName>
    </submittedName>
</protein>
<comment type="similarity">
    <text evidence="2 6">Belongs to the acyl-CoA dehydrogenase family.</text>
</comment>
<feature type="domain" description="Acyl-CoA dehydrogenase/oxidase C-terminal" evidence="7">
    <location>
        <begin position="237"/>
        <end position="387"/>
    </location>
</feature>
<proteinExistence type="inferred from homology"/>
<evidence type="ECO:0000256" key="6">
    <source>
        <dbReference type="RuleBase" id="RU362125"/>
    </source>
</evidence>
<dbReference type="Pfam" id="PF00441">
    <property type="entry name" value="Acyl-CoA_dh_1"/>
    <property type="match status" value="1"/>
</dbReference>
<reference evidence="9 10" key="1">
    <citation type="journal article" date="2019" name="Nat. Microbiol.">
        <title>Mediterranean grassland soil C-N compound turnover is dependent on rainfall and depth, and is mediated by genomically divergent microorganisms.</title>
        <authorList>
            <person name="Diamond S."/>
            <person name="Andeer P.F."/>
            <person name="Li Z."/>
            <person name="Crits-Christoph A."/>
            <person name="Burstein D."/>
            <person name="Anantharaman K."/>
            <person name="Lane K.R."/>
            <person name="Thomas B.C."/>
            <person name="Pan C."/>
            <person name="Northen T.R."/>
            <person name="Banfield J.F."/>
        </authorList>
    </citation>
    <scope>NUCLEOTIDE SEQUENCE [LARGE SCALE GENOMIC DNA]</scope>
    <source>
        <strain evidence="9">WS_2</strain>
    </source>
</reference>
<comment type="caution">
    <text evidence="9">The sequence shown here is derived from an EMBL/GenBank/DDBJ whole genome shotgun (WGS) entry which is preliminary data.</text>
</comment>
<dbReference type="GO" id="GO:0003995">
    <property type="term" value="F:acyl-CoA dehydrogenase activity"/>
    <property type="evidence" value="ECO:0007669"/>
    <property type="project" value="InterPro"/>
</dbReference>
<dbReference type="InterPro" id="IPR006091">
    <property type="entry name" value="Acyl-CoA_Oxase/DH_mid-dom"/>
</dbReference>